<comment type="caution">
    <text evidence="1">The sequence shown here is derived from an EMBL/GenBank/DDBJ whole genome shotgun (WGS) entry which is preliminary data.</text>
</comment>
<evidence type="ECO:0000313" key="2">
    <source>
        <dbReference type="Proteomes" id="UP000250321"/>
    </source>
</evidence>
<proteinExistence type="predicted"/>
<dbReference type="EMBL" id="PJQY01000059">
    <property type="protein sequence ID" value="PQQ19700.1"/>
    <property type="molecule type" value="Genomic_DNA"/>
</dbReference>
<reference evidence="1 2" key="1">
    <citation type="submission" date="2018-02" db="EMBL/GenBank/DDBJ databases">
        <title>Draft genome of wild Prunus yedoensis var. nudiflora.</title>
        <authorList>
            <person name="Baek S."/>
            <person name="Kim J.-H."/>
            <person name="Choi K."/>
            <person name="Kim G.-B."/>
            <person name="Cho A."/>
            <person name="Jang H."/>
            <person name="Shin C.-H."/>
            <person name="Yu H.-J."/>
            <person name="Mun J.-H."/>
        </authorList>
    </citation>
    <scope>NUCLEOTIDE SEQUENCE [LARGE SCALE GENOMIC DNA]</scope>
    <source>
        <strain evidence="2">cv. Jeju island</strain>
        <tissue evidence="1">Leaf</tissue>
    </source>
</reference>
<accession>A0A314ZLW9</accession>
<dbReference type="Proteomes" id="UP000250321">
    <property type="component" value="Unassembled WGS sequence"/>
</dbReference>
<keyword evidence="2" id="KW-1185">Reference proteome</keyword>
<organism evidence="1 2">
    <name type="scientific">Prunus yedoensis var. nudiflora</name>
    <dbReference type="NCBI Taxonomy" id="2094558"/>
    <lineage>
        <taxon>Eukaryota</taxon>
        <taxon>Viridiplantae</taxon>
        <taxon>Streptophyta</taxon>
        <taxon>Embryophyta</taxon>
        <taxon>Tracheophyta</taxon>
        <taxon>Spermatophyta</taxon>
        <taxon>Magnoliopsida</taxon>
        <taxon>eudicotyledons</taxon>
        <taxon>Gunneridae</taxon>
        <taxon>Pentapetalae</taxon>
        <taxon>rosids</taxon>
        <taxon>fabids</taxon>
        <taxon>Rosales</taxon>
        <taxon>Rosaceae</taxon>
        <taxon>Amygdaloideae</taxon>
        <taxon>Amygdaleae</taxon>
        <taxon>Prunus</taxon>
    </lineage>
</organism>
<sequence>MQFHHTKAAVDSLVSHCLRKNVPQTERATPPQLHLQLNPGVQFHSKPALMTSAVGITCTKEWAFDWRGERMESCLQG</sequence>
<dbReference type="AlphaFoldDB" id="A0A314ZLW9"/>
<name>A0A314ZLW9_PRUYE</name>
<gene>
    <name evidence="1" type="ORF">Pyn_30421</name>
</gene>
<evidence type="ECO:0000313" key="1">
    <source>
        <dbReference type="EMBL" id="PQQ19700.1"/>
    </source>
</evidence>
<protein>
    <submittedName>
        <fullName evidence="1">Uncharacterized protein</fullName>
    </submittedName>
</protein>